<organism evidence="1">
    <name type="scientific">Mycobacterium avium subsp. hominissuis</name>
    <dbReference type="NCBI Taxonomy" id="439334"/>
    <lineage>
        <taxon>Bacteria</taxon>
        <taxon>Bacillati</taxon>
        <taxon>Actinomycetota</taxon>
        <taxon>Actinomycetes</taxon>
        <taxon>Mycobacteriales</taxon>
        <taxon>Mycobacteriaceae</taxon>
        <taxon>Mycobacterium</taxon>
        <taxon>Mycobacterium avium complex (MAC)</taxon>
    </lineage>
</organism>
<dbReference type="RefSeq" id="WP_023882648.1">
    <property type="nucleotide sequence ID" value="NZ_JAULCN010000019.1"/>
</dbReference>
<evidence type="ECO:0008006" key="2">
    <source>
        <dbReference type="Google" id="ProtNLM"/>
    </source>
</evidence>
<dbReference type="EMBL" id="KR997898">
    <property type="protein sequence ID" value="AKT73033.1"/>
    <property type="molecule type" value="Genomic_DNA"/>
</dbReference>
<reference evidence="1" key="1">
    <citation type="submission" date="2015-05" db="EMBL/GenBank/DDBJ databases">
        <authorList>
            <person name="Machado G.E."/>
            <person name="Matsumoto C.K."/>
            <person name="Rabello M.S."/>
            <person name="Almeida L.G.P."/>
            <person name="Leao S.C."/>
        </authorList>
    </citation>
    <scope>NUCLEOTIDE SEQUENCE</scope>
    <source>
        <strain evidence="1">88Br</strain>
        <plasmid evidence="1">pMA100</plasmid>
    </source>
</reference>
<gene>
    <name evidence="1" type="ORF">MASH_00036</name>
</gene>
<proteinExistence type="predicted"/>
<dbReference type="InterPro" id="IPR025447">
    <property type="entry name" value="DUF4192"/>
</dbReference>
<evidence type="ECO:0000313" key="1">
    <source>
        <dbReference type="EMBL" id="AKT73033.1"/>
    </source>
</evidence>
<dbReference type="Pfam" id="PF13830">
    <property type="entry name" value="DUF4192"/>
    <property type="match status" value="2"/>
</dbReference>
<keyword evidence="1" id="KW-0614">Plasmid</keyword>
<sequence length="317" mass="33718">MHTNITFSTEADIIAAAPAILGFAPTNSIVAYLLHRDTNTGGLQLRSAIRFDVAVSIEQAANFPATVNLRPETTHAALLLAVSDEPHEWHALNVLDTASAALRAAGIPVLRRLLTRDVTAQGQWYDPDSGATGPTYPYTESLVTAHRALSGQRVSTNRSEIEAEFSYLPPAPPMALADHGELVIQAAQDIADALEGHPINRSLPTRAGIAITADVAVRNAMIAAAAEHTDTAAYLWTHIGRRLRGRPRAEALTIAAACYCFQGDRIRAGIAARAALTEAESTQSPPPPLCLMLLTALNSDVTVEQLGRAIINAVAHP</sequence>
<protein>
    <recommendedName>
        <fullName evidence="2">DUF4192 domain-containing protein</fullName>
    </recommendedName>
</protein>
<name>A0A187NEX2_MYCAV</name>
<geneLocation type="plasmid" evidence="1">
    <name>pMA100</name>
</geneLocation>
<dbReference type="AlphaFoldDB" id="A0A187NEX2"/>
<accession>A0A187NEX2</accession>